<evidence type="ECO:0000313" key="3">
    <source>
        <dbReference type="Proteomes" id="UP000017836"/>
    </source>
</evidence>
<feature type="region of interest" description="Disordered" evidence="1">
    <location>
        <begin position="716"/>
        <end position="735"/>
    </location>
</feature>
<proteinExistence type="predicted"/>
<dbReference type="HOGENOM" id="CLU_011204_2_1_1"/>
<dbReference type="STRING" id="13333.W1NEU4"/>
<dbReference type="OMA" id="VIFAMEM"/>
<dbReference type="AlphaFoldDB" id="W1NEU4"/>
<sequence>MEVSNPSRKDTNKSFILSLPVQNLPEGYFNSSQLTWYTMNRGKSPVDVAVIPYDRMDDFVCGESSLSQCSTSFARTKSSKQPLHTASVTLEHRSLVSCTYWCSYGGADYRDQMIHPEHNKHRPNRERKKRGCTCHFICKQLAARPSDVLITYVERRHVDKNGLPCHGPEDISSGGKRPLHAMHLSSEKKHWVYSLLYMGLSYKTIYDKHIHYINQENGRDPNREATRDDFLKLRDVQNLARRSNGIGYQLHPNGNGSVGKWVAKNPSDVFIFRKDEQFSFILGLQTHWQLEQLVRFGNRSELFLDSTCDLTCSKYFVYTVLAFDSQQTGIPVAWVIVEEVTQEVMFTWLTALKKRILEKDATWSVASFLIDESVQCRETISDIFGCRLPLSLWRVRRSWLERLSKDVYDVALRAEMYCALGKILRLSTSEEHAMESFAKFKVIFAMEMTFLSYFEEYWIPQICRWFSEKREFAHPSHEVNGALPYYHSGLNEQRPEARNISETRLDWLINRLMKEVHSYYWYGQYAKKNGLCRTVATEHLQNNAWQNALKIPDGDVVWDSLCFHIAKVHNQLGGHPEYFTLWNPGSEYSLCDCGVPICASTCEHIAKLYMVWNVHLKTPKYLCLESPPTSTTSQINSTSSLNLWASLVGTLHHIIETLPQDFARLESASRSIHRLDKELKSAREIVVSDTCDPTLALVERMGDSAVFSEIKRNQEREAVDGRRNSGANNNSEQYLESTVTGNGHRRKLRRVDKMTHVIYGRISRESTMGHYVEALPDDAVVQYAPGQMRADELVKET</sequence>
<gene>
    <name evidence="2" type="ORF">AMTR_s00010p00231990</name>
</gene>
<name>W1NEU4_AMBTC</name>
<organism evidence="2 3">
    <name type="scientific">Amborella trichopoda</name>
    <dbReference type="NCBI Taxonomy" id="13333"/>
    <lineage>
        <taxon>Eukaryota</taxon>
        <taxon>Viridiplantae</taxon>
        <taxon>Streptophyta</taxon>
        <taxon>Embryophyta</taxon>
        <taxon>Tracheophyta</taxon>
        <taxon>Spermatophyta</taxon>
        <taxon>Magnoliopsida</taxon>
        <taxon>Amborellales</taxon>
        <taxon>Amborellaceae</taxon>
        <taxon>Amborella</taxon>
    </lineage>
</organism>
<dbReference type="PANTHER" id="PTHR33977:SF1">
    <property type="entry name" value="ZINC ION BINDING PROTEIN"/>
    <property type="match status" value="1"/>
</dbReference>
<dbReference type="PANTHER" id="PTHR33977">
    <property type="entry name" value="ZINC ION BINDING PROTEIN"/>
    <property type="match status" value="1"/>
</dbReference>
<dbReference type="Proteomes" id="UP000017836">
    <property type="component" value="Unassembled WGS sequence"/>
</dbReference>
<evidence type="ECO:0000256" key="1">
    <source>
        <dbReference type="SAM" id="MobiDB-lite"/>
    </source>
</evidence>
<dbReference type="eggNOG" id="ENOG502QTYA">
    <property type="taxonomic scope" value="Eukaryota"/>
</dbReference>
<dbReference type="Gramene" id="ERM94292">
    <property type="protein sequence ID" value="ERM94292"/>
    <property type="gene ID" value="AMTR_s00010p00231990"/>
</dbReference>
<keyword evidence="3" id="KW-1185">Reference proteome</keyword>
<dbReference type="EMBL" id="KI397513">
    <property type="protein sequence ID" value="ERM94292.1"/>
    <property type="molecule type" value="Genomic_DNA"/>
</dbReference>
<evidence type="ECO:0000313" key="2">
    <source>
        <dbReference type="EMBL" id="ERM94292.1"/>
    </source>
</evidence>
<feature type="compositionally biased region" description="Polar residues" evidence="1">
    <location>
        <begin position="725"/>
        <end position="735"/>
    </location>
</feature>
<evidence type="ECO:0008006" key="4">
    <source>
        <dbReference type="Google" id="ProtNLM"/>
    </source>
</evidence>
<reference evidence="3" key="1">
    <citation type="journal article" date="2013" name="Science">
        <title>The Amborella genome and the evolution of flowering plants.</title>
        <authorList>
            <consortium name="Amborella Genome Project"/>
        </authorList>
    </citation>
    <scope>NUCLEOTIDE SEQUENCE [LARGE SCALE GENOMIC DNA]</scope>
</reference>
<accession>W1NEU4</accession>
<protein>
    <recommendedName>
        <fullName evidence="4">SWIM-type domain-containing protein</fullName>
    </recommendedName>
</protein>